<dbReference type="Pfam" id="PF00135">
    <property type="entry name" value="COesterase"/>
    <property type="match status" value="1"/>
</dbReference>
<proteinExistence type="inferred from homology"/>
<dbReference type="Proteomes" id="UP001499909">
    <property type="component" value="Unassembled WGS sequence"/>
</dbReference>
<feature type="domain" description="Carboxylesterase type B" evidence="4">
    <location>
        <begin position="32"/>
        <end position="523"/>
    </location>
</feature>
<feature type="signal peptide" evidence="3">
    <location>
        <begin position="1"/>
        <end position="23"/>
    </location>
</feature>
<reference evidence="6" key="1">
    <citation type="journal article" date="2019" name="Int. J. Syst. Evol. Microbiol.">
        <title>The Global Catalogue of Microorganisms (GCM) 10K type strain sequencing project: providing services to taxonomists for standard genome sequencing and annotation.</title>
        <authorList>
            <consortium name="The Broad Institute Genomics Platform"/>
            <consortium name="The Broad Institute Genome Sequencing Center for Infectious Disease"/>
            <person name="Wu L."/>
            <person name="Ma J."/>
        </authorList>
    </citation>
    <scope>NUCLEOTIDE SEQUENCE [LARGE SCALE GENOMIC DNA]</scope>
    <source>
        <strain evidence="6">JCM 17214</strain>
    </source>
</reference>
<gene>
    <name evidence="5" type="ORF">GCM10022406_16860</name>
</gene>
<feature type="chain" id="PRO_5044949769" description="Carboxylic ester hydrolase" evidence="3">
    <location>
        <begin position="24"/>
        <end position="527"/>
    </location>
</feature>
<evidence type="ECO:0000256" key="1">
    <source>
        <dbReference type="ARBA" id="ARBA00005964"/>
    </source>
</evidence>
<dbReference type="InterPro" id="IPR050309">
    <property type="entry name" value="Type-B_Carboxylest/Lipase"/>
</dbReference>
<evidence type="ECO:0000256" key="2">
    <source>
        <dbReference type="ARBA" id="ARBA00022801"/>
    </source>
</evidence>
<dbReference type="EMBL" id="BAABDH010000031">
    <property type="protein sequence ID" value="GAA3932714.1"/>
    <property type="molecule type" value="Genomic_DNA"/>
</dbReference>
<sequence length="527" mass="56066">MQRLFTRFFLLGLLLARIPAATAQDGGGGLVAATEAGQVRGQRAGNVLVFKNIPYAAPPVGALRFAAPAPHQPWPGVRDATQPGPTAPYNRPPAGAIDDQPAFDQGWVKGDDYLTTNIWTAALSGPPRPVMVFIHGGAFAIGAGNVPLYDGTAFAQKGIVLVTLNYRLGIEGFLKIKGVPSNLGIRDQLAALRWVQANIGRFGGDPANVTIFGESAGAMSVATLLGSPAAKGLFRRAILMSGSGQSVLSGEQADRVAAKYARVLRIKNTAEAYRRLTPEQVLAAQKQVTPKMVKLDTDKYADPGSGTALFFPVLDGDLVPAVPLTSVQQGASRDVDVLLGYNSDEANYFLVPTGLLKKINSNFVLTLAAKQLHPAPASLVTVYKQAYPTKSLGELLSAMATAYQFQVPSVRLADAHARQPGRTYMYEFAWPSSVAAGTYGAYHGLGLPFVFNQLALTAGPRGMLGPSGGPAELAEKMQSAWVEFAKTGSPGWAPYTAAERQTMLLNNTWQLQANPHAKELRAWEGVR</sequence>
<dbReference type="PROSITE" id="PS00122">
    <property type="entry name" value="CARBOXYLESTERASE_B_1"/>
    <property type="match status" value="1"/>
</dbReference>
<organism evidence="5 6">
    <name type="scientific">Hymenobacter algoricola</name>
    <dbReference type="NCBI Taxonomy" id="486267"/>
    <lineage>
        <taxon>Bacteria</taxon>
        <taxon>Pseudomonadati</taxon>
        <taxon>Bacteroidota</taxon>
        <taxon>Cytophagia</taxon>
        <taxon>Cytophagales</taxon>
        <taxon>Hymenobacteraceae</taxon>
        <taxon>Hymenobacter</taxon>
    </lineage>
</organism>
<evidence type="ECO:0000313" key="6">
    <source>
        <dbReference type="Proteomes" id="UP001499909"/>
    </source>
</evidence>
<keyword evidence="3" id="KW-0732">Signal</keyword>
<accession>A0ABP7N0D5</accession>
<dbReference type="RefSeq" id="WP_345112549.1">
    <property type="nucleotide sequence ID" value="NZ_BAABDH010000031.1"/>
</dbReference>
<dbReference type="Gene3D" id="3.40.50.1820">
    <property type="entry name" value="alpha/beta hydrolase"/>
    <property type="match status" value="1"/>
</dbReference>
<dbReference type="InterPro" id="IPR019826">
    <property type="entry name" value="Carboxylesterase_B_AS"/>
</dbReference>
<keyword evidence="2 3" id="KW-0378">Hydrolase</keyword>
<comment type="caution">
    <text evidence="5">The sequence shown here is derived from an EMBL/GenBank/DDBJ whole genome shotgun (WGS) entry which is preliminary data.</text>
</comment>
<protein>
    <recommendedName>
        <fullName evidence="3">Carboxylic ester hydrolase</fullName>
        <ecNumber evidence="3">3.1.1.-</ecNumber>
    </recommendedName>
</protein>
<dbReference type="EC" id="3.1.1.-" evidence="3"/>
<dbReference type="InterPro" id="IPR029058">
    <property type="entry name" value="AB_hydrolase_fold"/>
</dbReference>
<dbReference type="PANTHER" id="PTHR11559">
    <property type="entry name" value="CARBOXYLESTERASE"/>
    <property type="match status" value="1"/>
</dbReference>
<dbReference type="SUPFAM" id="SSF53474">
    <property type="entry name" value="alpha/beta-Hydrolases"/>
    <property type="match status" value="1"/>
</dbReference>
<evidence type="ECO:0000256" key="3">
    <source>
        <dbReference type="RuleBase" id="RU361235"/>
    </source>
</evidence>
<comment type="similarity">
    <text evidence="1 3">Belongs to the type-B carboxylesterase/lipase family.</text>
</comment>
<evidence type="ECO:0000259" key="4">
    <source>
        <dbReference type="Pfam" id="PF00135"/>
    </source>
</evidence>
<keyword evidence="6" id="KW-1185">Reference proteome</keyword>
<evidence type="ECO:0000313" key="5">
    <source>
        <dbReference type="EMBL" id="GAA3932714.1"/>
    </source>
</evidence>
<name>A0ABP7N0D5_9BACT</name>
<dbReference type="InterPro" id="IPR002018">
    <property type="entry name" value="CarbesteraseB"/>
</dbReference>